<sequence>MCSCEGRVTSKRWTFCDLDRLEQDEDKLLSSLSENKIFSLDRSCPRCHKPNKRLDKRKNNNVRFCCASDSR</sequence>
<accession>A0A915E875</accession>
<evidence type="ECO:0000313" key="1">
    <source>
        <dbReference type="Proteomes" id="UP000887574"/>
    </source>
</evidence>
<dbReference type="Proteomes" id="UP000887574">
    <property type="component" value="Unplaced"/>
</dbReference>
<name>A0A915E875_9BILA</name>
<protein>
    <submittedName>
        <fullName evidence="2">Uncharacterized protein</fullName>
    </submittedName>
</protein>
<reference evidence="2" key="1">
    <citation type="submission" date="2022-11" db="UniProtKB">
        <authorList>
            <consortium name="WormBaseParasite"/>
        </authorList>
    </citation>
    <scope>IDENTIFICATION</scope>
</reference>
<dbReference type="WBParaSite" id="jg3092">
    <property type="protein sequence ID" value="jg3092"/>
    <property type="gene ID" value="jg3092"/>
</dbReference>
<organism evidence="1 2">
    <name type="scientific">Ditylenchus dipsaci</name>
    <dbReference type="NCBI Taxonomy" id="166011"/>
    <lineage>
        <taxon>Eukaryota</taxon>
        <taxon>Metazoa</taxon>
        <taxon>Ecdysozoa</taxon>
        <taxon>Nematoda</taxon>
        <taxon>Chromadorea</taxon>
        <taxon>Rhabditida</taxon>
        <taxon>Tylenchina</taxon>
        <taxon>Tylenchomorpha</taxon>
        <taxon>Sphaerularioidea</taxon>
        <taxon>Anguinidae</taxon>
        <taxon>Anguininae</taxon>
        <taxon>Ditylenchus</taxon>
    </lineage>
</organism>
<keyword evidence="1" id="KW-1185">Reference proteome</keyword>
<evidence type="ECO:0000313" key="2">
    <source>
        <dbReference type="WBParaSite" id="jg3092"/>
    </source>
</evidence>
<proteinExistence type="predicted"/>
<dbReference type="AlphaFoldDB" id="A0A915E875"/>